<dbReference type="AlphaFoldDB" id="A0A550BTS2"/>
<proteinExistence type="predicted"/>
<evidence type="ECO:0000256" key="1">
    <source>
        <dbReference type="SAM" id="MobiDB-lite"/>
    </source>
</evidence>
<organism evidence="2 3">
    <name type="scientific">Schizophyllum amplum</name>
    <dbReference type="NCBI Taxonomy" id="97359"/>
    <lineage>
        <taxon>Eukaryota</taxon>
        <taxon>Fungi</taxon>
        <taxon>Dikarya</taxon>
        <taxon>Basidiomycota</taxon>
        <taxon>Agaricomycotina</taxon>
        <taxon>Agaricomycetes</taxon>
        <taxon>Agaricomycetidae</taxon>
        <taxon>Agaricales</taxon>
        <taxon>Schizophyllaceae</taxon>
        <taxon>Schizophyllum</taxon>
    </lineage>
</organism>
<dbReference type="Proteomes" id="UP000320762">
    <property type="component" value="Unassembled WGS sequence"/>
</dbReference>
<evidence type="ECO:0000313" key="3">
    <source>
        <dbReference type="Proteomes" id="UP000320762"/>
    </source>
</evidence>
<dbReference type="EMBL" id="VDMD01000084">
    <property type="protein sequence ID" value="TRM55950.1"/>
    <property type="molecule type" value="Genomic_DNA"/>
</dbReference>
<reference evidence="2 3" key="1">
    <citation type="journal article" date="2019" name="New Phytol.">
        <title>Comparative genomics reveals unique wood-decay strategies and fruiting body development in the Schizophyllaceae.</title>
        <authorList>
            <person name="Almasi E."/>
            <person name="Sahu N."/>
            <person name="Krizsan K."/>
            <person name="Balint B."/>
            <person name="Kovacs G.M."/>
            <person name="Kiss B."/>
            <person name="Cseklye J."/>
            <person name="Drula E."/>
            <person name="Henrissat B."/>
            <person name="Nagy I."/>
            <person name="Chovatia M."/>
            <person name="Adam C."/>
            <person name="LaButti K."/>
            <person name="Lipzen A."/>
            <person name="Riley R."/>
            <person name="Grigoriev I.V."/>
            <person name="Nagy L.G."/>
        </authorList>
    </citation>
    <scope>NUCLEOTIDE SEQUENCE [LARGE SCALE GENOMIC DNA]</scope>
    <source>
        <strain evidence="2 3">NL-1724</strain>
    </source>
</reference>
<keyword evidence="3" id="KW-1185">Reference proteome</keyword>
<comment type="caution">
    <text evidence="2">The sequence shown here is derived from an EMBL/GenBank/DDBJ whole genome shotgun (WGS) entry which is preliminary data.</text>
</comment>
<evidence type="ECO:0000313" key="2">
    <source>
        <dbReference type="EMBL" id="TRM55950.1"/>
    </source>
</evidence>
<name>A0A550BTS2_9AGAR</name>
<feature type="region of interest" description="Disordered" evidence="1">
    <location>
        <begin position="22"/>
        <end position="87"/>
    </location>
</feature>
<feature type="region of interest" description="Disordered" evidence="1">
    <location>
        <begin position="104"/>
        <end position="147"/>
    </location>
</feature>
<accession>A0A550BTS2</accession>
<feature type="compositionally biased region" description="Polar residues" evidence="1">
    <location>
        <begin position="44"/>
        <end position="53"/>
    </location>
</feature>
<gene>
    <name evidence="2" type="ORF">BD626DRAFT_521232</name>
</gene>
<protein>
    <submittedName>
        <fullName evidence="2">Uncharacterized protein</fullName>
    </submittedName>
</protein>
<feature type="non-terminal residue" evidence="2">
    <location>
        <position position="1"/>
    </location>
</feature>
<sequence length="163" mass="17962">DQGSPHCRIAMRQGRLGLLRYSVESRPAPQEAPQLPQRIRENLRQPSANQAVPQPSPPPCRERDSGYRHNRRFAPGNVPWPAGRDHPQGRFGYLGCPVDAAPVTHAVPGGPRPEVGTGCQAGDRRTVAPTGSELKGSTSSQRREAQCHLRRYLSPSWKGYTSR</sequence>